<dbReference type="FunFam" id="1.10.287.130:FF:000070">
    <property type="entry name" value="Histidine kinase sensor protein"/>
    <property type="match status" value="1"/>
</dbReference>
<keyword evidence="5" id="KW-0418">Kinase</keyword>
<feature type="transmembrane region" description="Helical" evidence="8">
    <location>
        <begin position="303"/>
        <end position="324"/>
    </location>
</feature>
<evidence type="ECO:0000259" key="10">
    <source>
        <dbReference type="PROSITE" id="PS50112"/>
    </source>
</evidence>
<feature type="domain" description="PAS" evidence="10">
    <location>
        <begin position="383"/>
        <end position="454"/>
    </location>
</feature>
<evidence type="ECO:0000259" key="9">
    <source>
        <dbReference type="PROSITE" id="PS50109"/>
    </source>
</evidence>
<dbReference type="InterPro" id="IPR036097">
    <property type="entry name" value="HisK_dim/P_sf"/>
</dbReference>
<dbReference type="Gene3D" id="6.10.340.10">
    <property type="match status" value="1"/>
</dbReference>
<dbReference type="Gene3D" id="1.10.287.130">
    <property type="match status" value="1"/>
</dbReference>
<feature type="domain" description="Histidine kinase" evidence="9">
    <location>
        <begin position="537"/>
        <end position="751"/>
    </location>
</feature>
<protein>
    <recommendedName>
        <fullName evidence="2">histidine kinase</fullName>
        <ecNumber evidence="2">2.7.13.3</ecNumber>
    </recommendedName>
</protein>
<accession>A0A0W8EYD4</accession>
<feature type="coiled-coil region" evidence="7">
    <location>
        <begin position="496"/>
        <end position="530"/>
    </location>
</feature>
<feature type="domain" description="HAMP" evidence="12">
    <location>
        <begin position="326"/>
        <end position="378"/>
    </location>
</feature>
<keyword evidence="8" id="KW-1133">Transmembrane helix</keyword>
<sequence>MRNRGGMLPFSYLLMGILFFTIIVIVLAGIYVNYENSENNLRENADRLRVMTESYIDRSFELIDAGLKLYDTAYNNEMQKAFPVVMAEYNRTGGDPSHMDLEALKADIGGLDIYVINDRCIIEYSTVPADVGLDFAVIYPDFCIYLHQIQNTSGFYPDRVVKDWTTGTLTKYSYMPTPDHRYILELGLHAEQFRGERQQIRYRDIIDEVREFNPYLEEVILFQKQKRVIGNSSYKPTAEDRAMLDYILWENRTSQEVHDTERVRTVYWQVIDLQDPDYAADMSIFARLTYNDDLLAQEMTRLALLHTLAALLLLSTGGLIALAVSRKISRPIEQLVEDVDAIAGGDLDHPVHPAPGYEFSTLAESIRIMVERLKDHIRQCEAGEARFIDLVQLLPLGVFETDPSGRVTFANTTAFDVFGYTPRDLERGMSITDALVPGDRLRAKTMFRAICQGEKSQGTEYTGLKRDGSTLPLMVYTSAIIQDGVPAGIRGTIIDISRLKEVEEEIRELNADLEQRVAERTAALELATQEMEAFTYSVSHDLRAPLRAIDGFSYILAKTAGSRLDEKEQHYLAALRKNAGQMDSLITGLLTLSRIGRQELNREWIAPEPLVREVIAELREQFPERTIDVAIGDLPHCSADPVMLRQVYRNLIGNAAKFTRDTPEPRIEIGAIAKDAGTTYFVRDNGVGFDMRYAGRLFEPFQQLHTTEGYEGEGIGLAIVARIIRRHGGSIWAKGEPGKGATFSFTLEGPSRPA</sequence>
<dbReference type="SMART" id="SM00387">
    <property type="entry name" value="HATPase_c"/>
    <property type="match status" value="1"/>
</dbReference>
<dbReference type="SUPFAM" id="SSF55874">
    <property type="entry name" value="ATPase domain of HSP90 chaperone/DNA topoisomerase II/histidine kinase"/>
    <property type="match status" value="1"/>
</dbReference>
<dbReference type="InterPro" id="IPR035965">
    <property type="entry name" value="PAS-like_dom_sf"/>
</dbReference>
<evidence type="ECO:0000259" key="12">
    <source>
        <dbReference type="PROSITE" id="PS50885"/>
    </source>
</evidence>
<dbReference type="Pfam" id="PF02518">
    <property type="entry name" value="HATPase_c"/>
    <property type="match status" value="1"/>
</dbReference>
<dbReference type="AlphaFoldDB" id="A0A0W8EYD4"/>
<feature type="transmembrane region" description="Helical" evidence="8">
    <location>
        <begin position="12"/>
        <end position="34"/>
    </location>
</feature>
<reference evidence="13" key="1">
    <citation type="journal article" date="2015" name="Proc. Natl. Acad. Sci. U.S.A.">
        <title>Networks of energetic and metabolic interactions define dynamics in microbial communities.</title>
        <authorList>
            <person name="Embree M."/>
            <person name="Liu J.K."/>
            <person name="Al-Bassam M.M."/>
            <person name="Zengler K."/>
        </authorList>
    </citation>
    <scope>NUCLEOTIDE SEQUENCE</scope>
</reference>
<keyword evidence="6 8" id="KW-0472">Membrane</keyword>
<dbReference type="NCBIfam" id="TIGR00229">
    <property type="entry name" value="sensory_box"/>
    <property type="match status" value="1"/>
</dbReference>
<evidence type="ECO:0000256" key="1">
    <source>
        <dbReference type="ARBA" id="ARBA00000085"/>
    </source>
</evidence>
<evidence type="ECO:0000313" key="13">
    <source>
        <dbReference type="EMBL" id="KUG13632.1"/>
    </source>
</evidence>
<dbReference type="SUPFAM" id="SSF47384">
    <property type="entry name" value="Homodimeric domain of signal transducing histidine kinase"/>
    <property type="match status" value="1"/>
</dbReference>
<dbReference type="PROSITE" id="PS50113">
    <property type="entry name" value="PAC"/>
    <property type="match status" value="1"/>
</dbReference>
<keyword evidence="8" id="KW-0812">Transmembrane</keyword>
<dbReference type="InterPro" id="IPR000014">
    <property type="entry name" value="PAS"/>
</dbReference>
<dbReference type="InterPro" id="IPR004358">
    <property type="entry name" value="Sig_transdc_His_kin-like_C"/>
</dbReference>
<dbReference type="PROSITE" id="PS50112">
    <property type="entry name" value="PAS"/>
    <property type="match status" value="1"/>
</dbReference>
<dbReference type="CDD" id="cd00130">
    <property type="entry name" value="PAS"/>
    <property type="match status" value="1"/>
</dbReference>
<organism evidence="13">
    <name type="scientific">hydrocarbon metagenome</name>
    <dbReference type="NCBI Taxonomy" id="938273"/>
    <lineage>
        <taxon>unclassified sequences</taxon>
        <taxon>metagenomes</taxon>
        <taxon>ecological metagenomes</taxon>
    </lineage>
</organism>
<dbReference type="PANTHER" id="PTHR42878:SF15">
    <property type="entry name" value="BACTERIOPHYTOCHROME"/>
    <property type="match status" value="1"/>
</dbReference>
<dbReference type="SMART" id="SM00388">
    <property type="entry name" value="HisKA"/>
    <property type="match status" value="1"/>
</dbReference>
<dbReference type="InterPro" id="IPR036890">
    <property type="entry name" value="HATPase_C_sf"/>
</dbReference>
<dbReference type="Pfam" id="PF00512">
    <property type="entry name" value="HisKA"/>
    <property type="match status" value="1"/>
</dbReference>
<dbReference type="Gene3D" id="3.30.565.10">
    <property type="entry name" value="Histidine kinase-like ATPase, C-terminal domain"/>
    <property type="match status" value="1"/>
</dbReference>
<dbReference type="GO" id="GO:0030295">
    <property type="term" value="F:protein kinase activator activity"/>
    <property type="evidence" value="ECO:0007669"/>
    <property type="project" value="TreeGrafter"/>
</dbReference>
<evidence type="ECO:0000256" key="2">
    <source>
        <dbReference type="ARBA" id="ARBA00012438"/>
    </source>
</evidence>
<evidence type="ECO:0000256" key="3">
    <source>
        <dbReference type="ARBA" id="ARBA00022553"/>
    </source>
</evidence>
<name>A0A0W8EYD4_9ZZZZ</name>
<proteinExistence type="predicted"/>
<dbReference type="InterPro" id="IPR003594">
    <property type="entry name" value="HATPase_dom"/>
</dbReference>
<dbReference type="GO" id="GO:0007234">
    <property type="term" value="P:osmosensory signaling via phosphorelay pathway"/>
    <property type="evidence" value="ECO:0007669"/>
    <property type="project" value="TreeGrafter"/>
</dbReference>
<evidence type="ECO:0000256" key="8">
    <source>
        <dbReference type="SAM" id="Phobius"/>
    </source>
</evidence>
<dbReference type="PROSITE" id="PS50885">
    <property type="entry name" value="HAMP"/>
    <property type="match status" value="1"/>
</dbReference>
<dbReference type="InterPro" id="IPR050351">
    <property type="entry name" value="BphY/WalK/GraS-like"/>
</dbReference>
<evidence type="ECO:0000256" key="7">
    <source>
        <dbReference type="SAM" id="Coils"/>
    </source>
</evidence>
<dbReference type="Gene3D" id="3.30.450.20">
    <property type="entry name" value="PAS domain"/>
    <property type="match status" value="1"/>
</dbReference>
<dbReference type="SMART" id="SM00091">
    <property type="entry name" value="PAS"/>
    <property type="match status" value="1"/>
</dbReference>
<dbReference type="EC" id="2.7.13.3" evidence="2"/>
<dbReference type="SMART" id="SM00304">
    <property type="entry name" value="HAMP"/>
    <property type="match status" value="1"/>
</dbReference>
<dbReference type="CDD" id="cd00082">
    <property type="entry name" value="HisKA"/>
    <property type="match status" value="1"/>
</dbReference>
<comment type="catalytic activity">
    <reaction evidence="1">
        <text>ATP + protein L-histidine = ADP + protein N-phospho-L-histidine.</text>
        <dbReference type="EC" id="2.7.13.3"/>
    </reaction>
</comment>
<evidence type="ECO:0000256" key="5">
    <source>
        <dbReference type="ARBA" id="ARBA00022777"/>
    </source>
</evidence>
<dbReference type="GO" id="GO:0000156">
    <property type="term" value="F:phosphorelay response regulator activity"/>
    <property type="evidence" value="ECO:0007669"/>
    <property type="project" value="TreeGrafter"/>
</dbReference>
<keyword evidence="4" id="KW-0808">Transferase</keyword>
<dbReference type="InterPro" id="IPR000700">
    <property type="entry name" value="PAS-assoc_C"/>
</dbReference>
<dbReference type="PANTHER" id="PTHR42878">
    <property type="entry name" value="TWO-COMPONENT HISTIDINE KINASE"/>
    <property type="match status" value="1"/>
</dbReference>
<dbReference type="InterPro" id="IPR005467">
    <property type="entry name" value="His_kinase_dom"/>
</dbReference>
<gene>
    <name evidence="13" type="ORF">ASZ90_016345</name>
</gene>
<dbReference type="SUPFAM" id="SSF55785">
    <property type="entry name" value="PYP-like sensor domain (PAS domain)"/>
    <property type="match status" value="1"/>
</dbReference>
<dbReference type="CDD" id="cd06225">
    <property type="entry name" value="HAMP"/>
    <property type="match status" value="1"/>
</dbReference>
<dbReference type="InterPro" id="IPR003660">
    <property type="entry name" value="HAMP_dom"/>
</dbReference>
<dbReference type="PRINTS" id="PR00344">
    <property type="entry name" value="BCTRLSENSOR"/>
</dbReference>
<keyword evidence="3" id="KW-0597">Phosphoprotein</keyword>
<dbReference type="Pfam" id="PF00672">
    <property type="entry name" value="HAMP"/>
    <property type="match status" value="1"/>
</dbReference>
<evidence type="ECO:0000256" key="4">
    <source>
        <dbReference type="ARBA" id="ARBA00022679"/>
    </source>
</evidence>
<dbReference type="GO" id="GO:0000155">
    <property type="term" value="F:phosphorelay sensor kinase activity"/>
    <property type="evidence" value="ECO:0007669"/>
    <property type="project" value="InterPro"/>
</dbReference>
<comment type="caution">
    <text evidence="13">The sequence shown here is derived from an EMBL/GenBank/DDBJ whole genome shotgun (WGS) entry which is preliminary data.</text>
</comment>
<dbReference type="PROSITE" id="PS50109">
    <property type="entry name" value="HIS_KIN"/>
    <property type="match status" value="1"/>
</dbReference>
<dbReference type="InterPro" id="IPR003661">
    <property type="entry name" value="HisK_dim/P_dom"/>
</dbReference>
<dbReference type="EMBL" id="LNQE01001713">
    <property type="protein sequence ID" value="KUG13632.1"/>
    <property type="molecule type" value="Genomic_DNA"/>
</dbReference>
<dbReference type="FunFam" id="3.30.565.10:FF:000006">
    <property type="entry name" value="Sensor histidine kinase WalK"/>
    <property type="match status" value="1"/>
</dbReference>
<evidence type="ECO:0000256" key="6">
    <source>
        <dbReference type="ARBA" id="ARBA00023136"/>
    </source>
</evidence>
<dbReference type="SUPFAM" id="SSF158472">
    <property type="entry name" value="HAMP domain-like"/>
    <property type="match status" value="1"/>
</dbReference>
<evidence type="ECO:0000259" key="11">
    <source>
        <dbReference type="PROSITE" id="PS50113"/>
    </source>
</evidence>
<dbReference type="GO" id="GO:0016020">
    <property type="term" value="C:membrane"/>
    <property type="evidence" value="ECO:0007669"/>
    <property type="project" value="UniProtKB-SubCell"/>
</dbReference>
<keyword evidence="7" id="KW-0175">Coiled coil</keyword>
<dbReference type="Pfam" id="PF13426">
    <property type="entry name" value="PAS_9"/>
    <property type="match status" value="1"/>
</dbReference>
<feature type="domain" description="PAC" evidence="11">
    <location>
        <begin position="457"/>
        <end position="508"/>
    </location>
</feature>